<feature type="domain" description="HMG box" evidence="8">
    <location>
        <begin position="53"/>
        <end position="121"/>
    </location>
</feature>
<organism evidence="9 10">
    <name type="scientific">Frankliniella fusca</name>
    <dbReference type="NCBI Taxonomy" id="407009"/>
    <lineage>
        <taxon>Eukaryota</taxon>
        <taxon>Metazoa</taxon>
        <taxon>Ecdysozoa</taxon>
        <taxon>Arthropoda</taxon>
        <taxon>Hexapoda</taxon>
        <taxon>Insecta</taxon>
        <taxon>Pterygota</taxon>
        <taxon>Neoptera</taxon>
        <taxon>Paraneoptera</taxon>
        <taxon>Thysanoptera</taxon>
        <taxon>Terebrantia</taxon>
        <taxon>Thripoidea</taxon>
        <taxon>Thripidae</taxon>
        <taxon>Frankliniella</taxon>
    </lineage>
</organism>
<dbReference type="GO" id="GO:0000981">
    <property type="term" value="F:DNA-binding transcription factor activity, RNA polymerase II-specific"/>
    <property type="evidence" value="ECO:0007669"/>
    <property type="project" value="TreeGrafter"/>
</dbReference>
<dbReference type="GO" id="GO:0000978">
    <property type="term" value="F:RNA polymerase II cis-regulatory region sequence-specific DNA binding"/>
    <property type="evidence" value="ECO:0007669"/>
    <property type="project" value="TreeGrafter"/>
</dbReference>
<evidence type="ECO:0000256" key="5">
    <source>
        <dbReference type="ARBA" id="ARBA00023242"/>
    </source>
</evidence>
<dbReference type="EMBL" id="JAHWGI010000295">
    <property type="protein sequence ID" value="KAK3912616.1"/>
    <property type="molecule type" value="Genomic_DNA"/>
</dbReference>
<reference evidence="9" key="2">
    <citation type="journal article" date="2023" name="BMC Genomics">
        <title>Pest status, molecular evolution, and epigenetic factors derived from the genome assembly of Frankliniella fusca, a thysanopteran phytovirus vector.</title>
        <authorList>
            <person name="Catto M.A."/>
            <person name="Labadie P.E."/>
            <person name="Jacobson A.L."/>
            <person name="Kennedy G.G."/>
            <person name="Srinivasan R."/>
            <person name="Hunt B.G."/>
        </authorList>
    </citation>
    <scope>NUCLEOTIDE SEQUENCE</scope>
    <source>
        <strain evidence="9">PL_HMW_Pooled</strain>
    </source>
</reference>
<evidence type="ECO:0000256" key="2">
    <source>
        <dbReference type="ARBA" id="ARBA00023015"/>
    </source>
</evidence>
<keyword evidence="3 6" id="KW-0238">DNA-binding</keyword>
<dbReference type="SUPFAM" id="SSF47095">
    <property type="entry name" value="HMG-box"/>
    <property type="match status" value="1"/>
</dbReference>
<dbReference type="Pfam" id="PF12444">
    <property type="entry name" value="Sox_N"/>
    <property type="match status" value="1"/>
</dbReference>
<evidence type="ECO:0000256" key="3">
    <source>
        <dbReference type="ARBA" id="ARBA00023125"/>
    </source>
</evidence>
<accession>A0AAE1H1K3</accession>
<keyword evidence="2" id="KW-0805">Transcription regulation</keyword>
<dbReference type="SMART" id="SM00398">
    <property type="entry name" value="HMG"/>
    <property type="match status" value="1"/>
</dbReference>
<evidence type="ECO:0000256" key="7">
    <source>
        <dbReference type="SAM" id="MobiDB-lite"/>
    </source>
</evidence>
<dbReference type="GO" id="GO:0005634">
    <property type="term" value="C:nucleus"/>
    <property type="evidence" value="ECO:0007669"/>
    <property type="project" value="UniProtKB-SubCell"/>
</dbReference>
<dbReference type="InterPro" id="IPR009071">
    <property type="entry name" value="HMG_box_dom"/>
</dbReference>
<gene>
    <name evidence="9" type="ORF">KUF71_022204</name>
</gene>
<dbReference type="PROSITE" id="PS50118">
    <property type="entry name" value="HMG_BOX_2"/>
    <property type="match status" value="1"/>
</dbReference>
<sequence>MCAGRGSTRLDLDDLSLDHTDIGQAVSKVLQGYDWTLVPVTTRAASNQRKLHVKRPMNAFMVWAQAARRKLADQHPQLHNAELSKTLGKLWRLLSERDKKPFVEEAERLRVIHKTEHPNYKYQPRRRKAKQPQQQETAPGPGPGPGPGRQQKQQHAHGSQPIRGGPCVSPCTMSPGSPPTSPSTPLCAGPSTPAGTSRASLGAASSSGDELLSIKQDSEHEQTMFSPSHGVTGLCQAEGIDFSSALCDLDLGLGMQAVRDLRDGELDQYLTPAVQPALPHVPSGPWQHQHHHNHHHHHLPLSEPQVVRYHELQPPTAPDGKVERAALADSTYHYPYLPTTNGLGSSGPSAASDSWWTGCF</sequence>
<evidence type="ECO:0000256" key="1">
    <source>
        <dbReference type="ARBA" id="ARBA00004123"/>
    </source>
</evidence>
<name>A0AAE1H1K3_9NEOP</name>
<evidence type="ECO:0000256" key="6">
    <source>
        <dbReference type="PROSITE-ProRule" id="PRU00267"/>
    </source>
</evidence>
<comment type="caution">
    <text evidence="9">The sequence shown here is derived from an EMBL/GenBank/DDBJ whole genome shotgun (WGS) entry which is preliminary data.</text>
</comment>
<keyword evidence="4" id="KW-0804">Transcription</keyword>
<keyword evidence="5 6" id="KW-0539">Nucleus</keyword>
<evidence type="ECO:0000313" key="10">
    <source>
        <dbReference type="Proteomes" id="UP001219518"/>
    </source>
</evidence>
<dbReference type="AlphaFoldDB" id="A0AAE1H1K3"/>
<feature type="compositionally biased region" description="Low complexity" evidence="7">
    <location>
        <begin position="194"/>
        <end position="209"/>
    </location>
</feature>
<dbReference type="InterPro" id="IPR022151">
    <property type="entry name" value="Sox_N"/>
</dbReference>
<feature type="region of interest" description="Disordered" evidence="7">
    <location>
        <begin position="114"/>
        <end position="209"/>
    </location>
</feature>
<feature type="region of interest" description="Disordered" evidence="7">
    <location>
        <begin position="338"/>
        <end position="360"/>
    </location>
</feature>
<dbReference type="PANTHER" id="PTHR45803">
    <property type="entry name" value="SOX100B"/>
    <property type="match status" value="1"/>
</dbReference>
<dbReference type="InterPro" id="IPR036910">
    <property type="entry name" value="HMG_box_dom_sf"/>
</dbReference>
<evidence type="ECO:0000259" key="8">
    <source>
        <dbReference type="PROSITE" id="PS50118"/>
    </source>
</evidence>
<reference evidence="9" key="1">
    <citation type="submission" date="2021-07" db="EMBL/GenBank/DDBJ databases">
        <authorList>
            <person name="Catto M.A."/>
            <person name="Jacobson A."/>
            <person name="Kennedy G."/>
            <person name="Labadie P."/>
            <person name="Hunt B.G."/>
            <person name="Srinivasan R."/>
        </authorList>
    </citation>
    <scope>NUCLEOTIDE SEQUENCE</scope>
    <source>
        <strain evidence="9">PL_HMW_Pooled</strain>
        <tissue evidence="9">Head</tissue>
    </source>
</reference>
<protein>
    <submittedName>
        <fullName evidence="9">Transcription factor SOX-9</fullName>
    </submittedName>
</protein>
<dbReference type="Gene3D" id="1.10.30.10">
    <property type="entry name" value="High mobility group box domain"/>
    <property type="match status" value="1"/>
</dbReference>
<feature type="DNA-binding region" description="HMG box" evidence="6">
    <location>
        <begin position="53"/>
        <end position="121"/>
    </location>
</feature>
<dbReference type="Proteomes" id="UP001219518">
    <property type="component" value="Unassembled WGS sequence"/>
</dbReference>
<comment type="subcellular location">
    <subcellularLocation>
        <location evidence="1">Nucleus</location>
    </subcellularLocation>
</comment>
<keyword evidence="10" id="KW-1185">Reference proteome</keyword>
<evidence type="ECO:0000256" key="4">
    <source>
        <dbReference type="ARBA" id="ARBA00023163"/>
    </source>
</evidence>
<dbReference type="InterPro" id="IPR050917">
    <property type="entry name" value="SOX_TF"/>
</dbReference>
<dbReference type="Pfam" id="PF00505">
    <property type="entry name" value="HMG_box"/>
    <property type="match status" value="1"/>
</dbReference>
<dbReference type="CDD" id="cd22031">
    <property type="entry name" value="HMG-box_SoxE"/>
    <property type="match status" value="1"/>
</dbReference>
<dbReference type="PANTHER" id="PTHR45803:SF5">
    <property type="entry name" value="SOX100B"/>
    <property type="match status" value="1"/>
</dbReference>
<proteinExistence type="predicted"/>
<dbReference type="FunFam" id="1.10.30.10:FF:000004">
    <property type="entry name" value="Transcription factor SOX-10"/>
    <property type="match status" value="1"/>
</dbReference>
<evidence type="ECO:0000313" key="9">
    <source>
        <dbReference type="EMBL" id="KAK3912616.1"/>
    </source>
</evidence>